<protein>
    <submittedName>
        <fullName evidence="2">Spermine oxidase</fullName>
    </submittedName>
</protein>
<dbReference type="Pfam" id="PF01593">
    <property type="entry name" value="Amino_oxidase"/>
    <property type="match status" value="1"/>
</dbReference>
<dbReference type="InterPro" id="IPR050281">
    <property type="entry name" value="Flavin_monoamine_oxidase"/>
</dbReference>
<dbReference type="Gene3D" id="3.50.50.60">
    <property type="entry name" value="FAD/NAD(P)-binding domain"/>
    <property type="match status" value="1"/>
</dbReference>
<feature type="domain" description="Amine oxidase" evidence="1">
    <location>
        <begin position="27"/>
        <end position="165"/>
    </location>
</feature>
<dbReference type="OrthoDB" id="5046242at2759"/>
<proteinExistence type="predicted"/>
<dbReference type="SUPFAM" id="SSF51905">
    <property type="entry name" value="FAD/NAD(P)-binding domain"/>
    <property type="match status" value="1"/>
</dbReference>
<accession>A0A9X6RL97</accession>
<dbReference type="GO" id="GO:0046592">
    <property type="term" value="F:polyamine oxidase activity"/>
    <property type="evidence" value="ECO:0007669"/>
    <property type="project" value="TreeGrafter"/>
</dbReference>
<dbReference type="AlphaFoldDB" id="A0A9X6RL97"/>
<dbReference type="Proteomes" id="UP000192578">
    <property type="component" value="Unassembled WGS sequence"/>
</dbReference>
<dbReference type="InterPro" id="IPR036188">
    <property type="entry name" value="FAD/NAD-bd_sf"/>
</dbReference>
<dbReference type="InterPro" id="IPR002937">
    <property type="entry name" value="Amino_oxidase"/>
</dbReference>
<sequence length="211" mass="23319">MPFLWTEDSNVSKTDPERRYAGRQWTRAIDEIKVFGQPAFTISGFLGGRHGIDMETLTDEEVIANMTSIIGQFTKLAVPQPLKLLRGQWHSNPNFRGTHSYISENFFENGFKLADLAEPEWTYDSLISGTKVSALLFAGEATHDTYFSHVTGAVDSGIREASRIIKYYSRDTSTPAPGTGSPAPGGSGLSLHQTNLIVLVIMFAVVIYQQL</sequence>
<gene>
    <name evidence="2" type="ORF">BV898_15995</name>
</gene>
<reference evidence="3" key="1">
    <citation type="submission" date="2017-01" db="EMBL/GenBank/DDBJ databases">
        <title>Comparative genomics of anhydrobiosis in the tardigrade Hypsibius dujardini.</title>
        <authorList>
            <person name="Yoshida Y."/>
            <person name="Koutsovoulos G."/>
            <person name="Laetsch D."/>
            <person name="Stevens L."/>
            <person name="Kumar S."/>
            <person name="Horikawa D."/>
            <person name="Ishino K."/>
            <person name="Komine S."/>
            <person name="Tomita M."/>
            <person name="Blaxter M."/>
            <person name="Arakawa K."/>
        </authorList>
    </citation>
    <scope>NUCLEOTIDE SEQUENCE [LARGE SCALE GENOMIC DNA]</scope>
    <source>
        <strain evidence="3">Z151</strain>
    </source>
</reference>
<evidence type="ECO:0000313" key="3">
    <source>
        <dbReference type="Proteomes" id="UP000192578"/>
    </source>
</evidence>
<evidence type="ECO:0000259" key="1">
    <source>
        <dbReference type="Pfam" id="PF01593"/>
    </source>
</evidence>
<dbReference type="PANTHER" id="PTHR10742:SF416">
    <property type="entry name" value="SPERMINE OXIDASE"/>
    <property type="match status" value="1"/>
</dbReference>
<keyword evidence="3" id="KW-1185">Reference proteome</keyword>
<dbReference type="SUPFAM" id="SSF54373">
    <property type="entry name" value="FAD-linked reductases, C-terminal domain"/>
    <property type="match status" value="1"/>
</dbReference>
<dbReference type="EMBL" id="MTYJ01000230">
    <property type="protein sequence ID" value="OWA51516.1"/>
    <property type="molecule type" value="Genomic_DNA"/>
</dbReference>
<name>A0A9X6RL97_HYPEX</name>
<comment type="caution">
    <text evidence="2">The sequence shown here is derived from an EMBL/GenBank/DDBJ whole genome shotgun (WGS) entry which is preliminary data.</text>
</comment>
<organism evidence="2 3">
    <name type="scientific">Hypsibius exemplaris</name>
    <name type="common">Freshwater tardigrade</name>
    <dbReference type="NCBI Taxonomy" id="2072580"/>
    <lineage>
        <taxon>Eukaryota</taxon>
        <taxon>Metazoa</taxon>
        <taxon>Ecdysozoa</taxon>
        <taxon>Tardigrada</taxon>
        <taxon>Eutardigrada</taxon>
        <taxon>Parachela</taxon>
        <taxon>Hypsibioidea</taxon>
        <taxon>Hypsibiidae</taxon>
        <taxon>Hypsibius</taxon>
    </lineage>
</organism>
<dbReference type="PANTHER" id="PTHR10742">
    <property type="entry name" value="FLAVIN MONOAMINE OXIDASE"/>
    <property type="match status" value="1"/>
</dbReference>
<dbReference type="Gene3D" id="3.90.660.10">
    <property type="match status" value="1"/>
</dbReference>
<evidence type="ECO:0000313" key="2">
    <source>
        <dbReference type="EMBL" id="OWA51516.1"/>
    </source>
</evidence>